<dbReference type="EMBL" id="AP014945">
    <property type="protein sequence ID" value="BAU23592.1"/>
    <property type="molecule type" value="Genomic_DNA"/>
</dbReference>
<dbReference type="STRING" id="1653476.THC_1221"/>
<name>A0A0U5AW99_9BACT</name>
<reference evidence="2" key="2">
    <citation type="journal article" date="2016" name="Int. J. Syst. Evol. Microbiol.">
        <title>Caldimicrobium thiodismutans sp. nov., a sulfur-disproportionating bacterium isolated from a hot spring.</title>
        <authorList>
            <person name="Kojima H."/>
            <person name="Umezawa K."/>
            <person name="Fukui M."/>
        </authorList>
    </citation>
    <scope>NUCLEOTIDE SEQUENCE [LARGE SCALE GENOMIC DNA]</scope>
    <source>
        <strain evidence="2">TF1</strain>
    </source>
</reference>
<reference evidence="1 2" key="1">
    <citation type="journal article" date="2016" name="Int. J. Syst. Evol. Microbiol.">
        <title>Caldimicrobium thiodismutans sp. nov., a sulfur-disproportionating bacterium isolated from a hot spring, and emended description of the genus Caldimicrobium.</title>
        <authorList>
            <person name="Kojima H."/>
            <person name="Umezawa K."/>
            <person name="Fukui M."/>
        </authorList>
    </citation>
    <scope>NUCLEOTIDE SEQUENCE [LARGE SCALE GENOMIC DNA]</scope>
    <source>
        <strain evidence="1 2">TF1</strain>
    </source>
</reference>
<organism evidence="1 2">
    <name type="scientific">Caldimicrobium thiodismutans</name>
    <dbReference type="NCBI Taxonomy" id="1653476"/>
    <lineage>
        <taxon>Bacteria</taxon>
        <taxon>Pseudomonadati</taxon>
        <taxon>Thermodesulfobacteriota</taxon>
        <taxon>Thermodesulfobacteria</taxon>
        <taxon>Thermodesulfobacteriales</taxon>
        <taxon>Thermodesulfobacteriaceae</taxon>
        <taxon>Caldimicrobium</taxon>
    </lineage>
</organism>
<proteinExistence type="predicted"/>
<keyword evidence="2" id="KW-1185">Reference proteome</keyword>
<dbReference type="KEGG" id="cthi:THC_1221"/>
<evidence type="ECO:0000313" key="1">
    <source>
        <dbReference type="EMBL" id="BAU23592.1"/>
    </source>
</evidence>
<dbReference type="Proteomes" id="UP000068196">
    <property type="component" value="Chromosome"/>
</dbReference>
<dbReference type="AlphaFoldDB" id="A0A0U5AW99"/>
<protein>
    <submittedName>
        <fullName evidence="1">Uncharacterized protein</fullName>
    </submittedName>
</protein>
<evidence type="ECO:0000313" key="2">
    <source>
        <dbReference type="Proteomes" id="UP000068196"/>
    </source>
</evidence>
<sequence>MKVQAHKELLTPGIFTQYKNIDLERLLKEYEEKLSDLRGCL</sequence>
<gene>
    <name evidence="1" type="ORF">THC_1221</name>
</gene>
<accession>A0A0U5AW99</accession>